<name>A0ABX0X729_9BACT</name>
<keyword evidence="2" id="KW-0732">Signal</keyword>
<evidence type="ECO:0000259" key="3">
    <source>
        <dbReference type="Pfam" id="PF04784"/>
    </source>
</evidence>
<protein>
    <recommendedName>
        <fullName evidence="3">DUF547 domain-containing protein</fullName>
    </recommendedName>
</protein>
<dbReference type="PANTHER" id="PTHR46361:SF3">
    <property type="entry name" value="ELECTRON CARRIER_ PROTEIN DISULFIDE OXIDOREDUCTASE"/>
    <property type="match status" value="1"/>
</dbReference>
<dbReference type="PANTHER" id="PTHR46361">
    <property type="entry name" value="ELECTRON CARRIER/ PROTEIN DISULFIDE OXIDOREDUCTASE"/>
    <property type="match status" value="1"/>
</dbReference>
<reference evidence="4 5" key="1">
    <citation type="submission" date="2020-03" db="EMBL/GenBank/DDBJ databases">
        <title>Genomic Encyclopedia of Type Strains, Phase IV (KMG-IV): sequencing the most valuable type-strain genomes for metagenomic binning, comparative biology and taxonomic classification.</title>
        <authorList>
            <person name="Goeker M."/>
        </authorList>
    </citation>
    <scope>NUCLEOTIDE SEQUENCE [LARGE SCALE GENOMIC DNA]</scope>
    <source>
        <strain evidence="4 5">DSM 105096</strain>
    </source>
</reference>
<proteinExistence type="predicted"/>
<feature type="chain" id="PRO_5046246304" description="DUF547 domain-containing protein" evidence="2">
    <location>
        <begin position="22"/>
        <end position="358"/>
    </location>
</feature>
<dbReference type="RefSeq" id="WP_168035819.1">
    <property type="nucleotide sequence ID" value="NZ_JAATJH010000001.1"/>
</dbReference>
<feature type="domain" description="DUF547" evidence="3">
    <location>
        <begin position="192"/>
        <end position="300"/>
    </location>
</feature>
<dbReference type="Pfam" id="PF04784">
    <property type="entry name" value="DUF547"/>
    <property type="match status" value="1"/>
</dbReference>
<feature type="signal peptide" evidence="2">
    <location>
        <begin position="1"/>
        <end position="21"/>
    </location>
</feature>
<evidence type="ECO:0000313" key="5">
    <source>
        <dbReference type="Proteomes" id="UP000770785"/>
    </source>
</evidence>
<dbReference type="EMBL" id="JAATJH010000001">
    <property type="protein sequence ID" value="NJC25044.1"/>
    <property type="molecule type" value="Genomic_DNA"/>
</dbReference>
<dbReference type="Proteomes" id="UP000770785">
    <property type="component" value="Unassembled WGS sequence"/>
</dbReference>
<organism evidence="4 5">
    <name type="scientific">Neolewinella antarctica</name>
    <dbReference type="NCBI Taxonomy" id="442734"/>
    <lineage>
        <taxon>Bacteria</taxon>
        <taxon>Pseudomonadati</taxon>
        <taxon>Bacteroidota</taxon>
        <taxon>Saprospiria</taxon>
        <taxon>Saprospirales</taxon>
        <taxon>Lewinellaceae</taxon>
        <taxon>Neolewinella</taxon>
    </lineage>
</organism>
<comment type="caution">
    <text evidence="4">The sequence shown here is derived from an EMBL/GenBank/DDBJ whole genome shotgun (WGS) entry which is preliminary data.</text>
</comment>
<evidence type="ECO:0000256" key="2">
    <source>
        <dbReference type="SAM" id="SignalP"/>
    </source>
</evidence>
<keyword evidence="5" id="KW-1185">Reference proteome</keyword>
<evidence type="ECO:0000256" key="1">
    <source>
        <dbReference type="SAM" id="MobiDB-lite"/>
    </source>
</evidence>
<accession>A0ABX0X729</accession>
<dbReference type="InterPro" id="IPR006869">
    <property type="entry name" value="DUF547"/>
</dbReference>
<evidence type="ECO:0000313" key="4">
    <source>
        <dbReference type="EMBL" id="NJC25044.1"/>
    </source>
</evidence>
<sequence>MQQQFCFLTTTLLLGLLAVGCDDVNPATDTTEPVDQVTATTATVPARTSLPVEQDQIEFTRNVDPSTIKEITLPAPVEAKPVAPVKPAKIATGSSVHKPAANPEPTAPTQPANTVAAPSHINSAPATAQPEAPTKVPIQTPAAITPPDHAPWNTLLQRYVTDAGNVNYAGLKKNEAELDNYLATLQKSAPTDDWGRNATMAYWINAYNAFTIKRVLEFYPVNSIQDISGGDPWKVKWIDIDGKSYSLNNIEHDILRPRYKDARIHFAVNCAATSCPPLPNRAFTAENLDRMLETSARAFIRNPDYNQTSGSVKVSKIFDWYGEDFGDLRGYLNEYLATAIPADKEIGYKEYDWALNKQ</sequence>
<feature type="region of interest" description="Disordered" evidence="1">
    <location>
        <begin position="93"/>
        <end position="149"/>
    </location>
</feature>
<gene>
    <name evidence="4" type="ORF">GGR27_000525</name>
</gene>